<sequence>MTGNPFLYLSILFLLIGGQFISMGLLGEIISRTYHESQNKSIYFVKEILGHSKQN</sequence>
<name>X1MTV9_9ZZZZ</name>
<dbReference type="EMBL" id="BARV01032497">
    <property type="protein sequence ID" value="GAI34723.1"/>
    <property type="molecule type" value="Genomic_DNA"/>
</dbReference>
<reference evidence="2" key="1">
    <citation type="journal article" date="2014" name="Front. Microbiol.">
        <title>High frequency of phylogenetically diverse reductive dehalogenase-homologous genes in deep subseafloor sedimentary metagenomes.</title>
        <authorList>
            <person name="Kawai M."/>
            <person name="Futagami T."/>
            <person name="Toyoda A."/>
            <person name="Takaki Y."/>
            <person name="Nishi S."/>
            <person name="Hori S."/>
            <person name="Arai W."/>
            <person name="Tsubouchi T."/>
            <person name="Morono Y."/>
            <person name="Uchiyama I."/>
            <person name="Ito T."/>
            <person name="Fujiyama A."/>
            <person name="Inagaki F."/>
            <person name="Takami H."/>
        </authorList>
    </citation>
    <scope>NUCLEOTIDE SEQUENCE</scope>
    <source>
        <strain evidence="2">Expedition CK06-06</strain>
    </source>
</reference>
<evidence type="ECO:0000313" key="2">
    <source>
        <dbReference type="EMBL" id="GAI34723.1"/>
    </source>
</evidence>
<protein>
    <recommendedName>
        <fullName evidence="3">Glycosyltransferase 2-like domain-containing protein</fullName>
    </recommendedName>
</protein>
<proteinExistence type="predicted"/>
<evidence type="ECO:0000256" key="1">
    <source>
        <dbReference type="SAM" id="Phobius"/>
    </source>
</evidence>
<comment type="caution">
    <text evidence="2">The sequence shown here is derived from an EMBL/GenBank/DDBJ whole genome shotgun (WGS) entry which is preliminary data.</text>
</comment>
<dbReference type="AlphaFoldDB" id="X1MTV9"/>
<evidence type="ECO:0008006" key="3">
    <source>
        <dbReference type="Google" id="ProtNLM"/>
    </source>
</evidence>
<keyword evidence="1" id="KW-0812">Transmembrane</keyword>
<keyword evidence="1" id="KW-0472">Membrane</keyword>
<gene>
    <name evidence="2" type="ORF">S06H3_51230</name>
</gene>
<feature type="transmembrane region" description="Helical" evidence="1">
    <location>
        <begin position="6"/>
        <end position="30"/>
    </location>
</feature>
<organism evidence="2">
    <name type="scientific">marine sediment metagenome</name>
    <dbReference type="NCBI Taxonomy" id="412755"/>
    <lineage>
        <taxon>unclassified sequences</taxon>
        <taxon>metagenomes</taxon>
        <taxon>ecological metagenomes</taxon>
    </lineage>
</organism>
<accession>X1MTV9</accession>
<keyword evidence="1" id="KW-1133">Transmembrane helix</keyword>